<dbReference type="SMART" id="SM00344">
    <property type="entry name" value="HTH_ASNC"/>
    <property type="match status" value="1"/>
</dbReference>
<evidence type="ECO:0000256" key="3">
    <source>
        <dbReference type="ARBA" id="ARBA00023163"/>
    </source>
</evidence>
<evidence type="ECO:0000259" key="4">
    <source>
        <dbReference type="PROSITE" id="PS50956"/>
    </source>
</evidence>
<dbReference type="GO" id="GO:0005829">
    <property type="term" value="C:cytosol"/>
    <property type="evidence" value="ECO:0007669"/>
    <property type="project" value="TreeGrafter"/>
</dbReference>
<comment type="caution">
    <text evidence="5">The sequence shown here is derived from an EMBL/GenBank/DDBJ whole genome shotgun (WGS) entry which is preliminary data.</text>
</comment>
<dbReference type="RefSeq" id="WP_154768161.1">
    <property type="nucleotide sequence ID" value="NZ_WLYK01000002.1"/>
</dbReference>
<dbReference type="CDD" id="cd00090">
    <property type="entry name" value="HTH_ARSR"/>
    <property type="match status" value="1"/>
</dbReference>
<proteinExistence type="predicted"/>
<dbReference type="Pfam" id="PF13412">
    <property type="entry name" value="HTH_24"/>
    <property type="match status" value="1"/>
</dbReference>
<feature type="domain" description="HTH asnC-type" evidence="4">
    <location>
        <begin position="1"/>
        <end position="62"/>
    </location>
</feature>
<accession>A0A7K1FJ50</accession>
<keyword evidence="6" id="KW-1185">Reference proteome</keyword>
<dbReference type="AlphaFoldDB" id="A0A7K1FJ50"/>
<keyword evidence="2" id="KW-0238">DNA-binding</keyword>
<dbReference type="Proteomes" id="UP000460221">
    <property type="component" value="Unassembled WGS sequence"/>
</dbReference>
<evidence type="ECO:0000256" key="1">
    <source>
        <dbReference type="ARBA" id="ARBA00023015"/>
    </source>
</evidence>
<dbReference type="GO" id="GO:0043565">
    <property type="term" value="F:sequence-specific DNA binding"/>
    <property type="evidence" value="ECO:0007669"/>
    <property type="project" value="InterPro"/>
</dbReference>
<dbReference type="Pfam" id="PF01037">
    <property type="entry name" value="AsnC_trans_reg"/>
    <property type="match status" value="1"/>
</dbReference>
<dbReference type="InterPro" id="IPR011991">
    <property type="entry name" value="ArsR-like_HTH"/>
</dbReference>
<dbReference type="SUPFAM" id="SSF46785">
    <property type="entry name" value="Winged helix' DNA-binding domain"/>
    <property type="match status" value="1"/>
</dbReference>
<dbReference type="GO" id="GO:0043200">
    <property type="term" value="P:response to amino acid"/>
    <property type="evidence" value="ECO:0007669"/>
    <property type="project" value="TreeGrafter"/>
</dbReference>
<dbReference type="InterPro" id="IPR011008">
    <property type="entry name" value="Dimeric_a/b-barrel"/>
</dbReference>
<dbReference type="PANTHER" id="PTHR30154">
    <property type="entry name" value="LEUCINE-RESPONSIVE REGULATORY PROTEIN"/>
    <property type="match status" value="1"/>
</dbReference>
<protein>
    <submittedName>
        <fullName evidence="5">Winged helix-turn-helix transcriptional regulator</fullName>
    </submittedName>
</protein>
<organism evidence="5 6">
    <name type="scientific">Nakamurella alba</name>
    <dbReference type="NCBI Taxonomy" id="2665158"/>
    <lineage>
        <taxon>Bacteria</taxon>
        <taxon>Bacillati</taxon>
        <taxon>Actinomycetota</taxon>
        <taxon>Actinomycetes</taxon>
        <taxon>Nakamurellales</taxon>
        <taxon>Nakamurellaceae</taxon>
        <taxon>Nakamurella</taxon>
    </lineage>
</organism>
<dbReference type="Gene3D" id="1.10.10.10">
    <property type="entry name" value="Winged helix-like DNA-binding domain superfamily/Winged helix DNA-binding domain"/>
    <property type="match status" value="1"/>
</dbReference>
<dbReference type="PRINTS" id="PR00033">
    <property type="entry name" value="HTHASNC"/>
</dbReference>
<reference evidence="5 6" key="1">
    <citation type="submission" date="2019-11" db="EMBL/GenBank/DDBJ databases">
        <authorList>
            <person name="Jiang L.-Q."/>
        </authorList>
    </citation>
    <scope>NUCLEOTIDE SEQUENCE [LARGE SCALE GENOMIC DNA]</scope>
    <source>
        <strain evidence="5 6">YIM 132087</strain>
    </source>
</reference>
<dbReference type="PANTHER" id="PTHR30154:SF34">
    <property type="entry name" value="TRANSCRIPTIONAL REGULATOR AZLB"/>
    <property type="match status" value="1"/>
</dbReference>
<name>A0A7K1FJ50_9ACTN</name>
<sequence>MDDIDRDIVRLLQQDGRLSNQDLADAIRLSPSPTLRRVRRLEEDGVIAGYTALVDQRAWGLPVTCFVQIRLSEHNRAAVEAFEQAVQQVDRIQECFLMTGEADYLLRVVAADLEDYEDFVRSTLHQMPGIASIGTGFAYGVVKRTPALPVPRPQAR</sequence>
<evidence type="ECO:0000256" key="2">
    <source>
        <dbReference type="ARBA" id="ARBA00023125"/>
    </source>
</evidence>
<gene>
    <name evidence="5" type="ORF">GIS00_09340</name>
</gene>
<dbReference type="InterPro" id="IPR036388">
    <property type="entry name" value="WH-like_DNA-bd_sf"/>
</dbReference>
<keyword evidence="1" id="KW-0805">Transcription regulation</keyword>
<dbReference type="EMBL" id="WLYK01000002">
    <property type="protein sequence ID" value="MTD14147.1"/>
    <property type="molecule type" value="Genomic_DNA"/>
</dbReference>
<evidence type="ECO:0000313" key="5">
    <source>
        <dbReference type="EMBL" id="MTD14147.1"/>
    </source>
</evidence>
<dbReference type="FunFam" id="1.10.10.10:FF:000186">
    <property type="entry name" value="AsnC family transcriptional regulator"/>
    <property type="match status" value="1"/>
</dbReference>
<dbReference type="InterPro" id="IPR000485">
    <property type="entry name" value="AsnC-type_HTH_dom"/>
</dbReference>
<dbReference type="InterPro" id="IPR019888">
    <property type="entry name" value="Tscrpt_reg_AsnC-like"/>
</dbReference>
<evidence type="ECO:0000313" key="6">
    <source>
        <dbReference type="Proteomes" id="UP000460221"/>
    </source>
</evidence>
<keyword evidence="3" id="KW-0804">Transcription</keyword>
<dbReference type="SUPFAM" id="SSF54909">
    <property type="entry name" value="Dimeric alpha+beta barrel"/>
    <property type="match status" value="1"/>
</dbReference>
<dbReference type="Gene3D" id="3.30.70.920">
    <property type="match status" value="1"/>
</dbReference>
<dbReference type="InterPro" id="IPR019887">
    <property type="entry name" value="Tscrpt_reg_AsnC/Lrp_C"/>
</dbReference>
<dbReference type="PROSITE" id="PS50956">
    <property type="entry name" value="HTH_ASNC_2"/>
    <property type="match status" value="1"/>
</dbReference>
<dbReference type="InterPro" id="IPR036390">
    <property type="entry name" value="WH_DNA-bd_sf"/>
</dbReference>